<dbReference type="KEGG" id="spav:Spa2297_09145"/>
<dbReference type="AlphaFoldDB" id="A0A191UWW3"/>
<reference evidence="1 2" key="1">
    <citation type="submission" date="2016-05" db="EMBL/GenBank/DDBJ databases">
        <title>Non-Contiguous Finished Genome Sequence of Streptomyces parvulus 2297 Integrated Site-Specifically with Actinophage R4.</title>
        <authorList>
            <person name="Nishizawa T."/>
            <person name="Miura T."/>
            <person name="Harada C."/>
            <person name="Guo Y."/>
            <person name="Narisawa K."/>
            <person name="Ohta H."/>
            <person name="Takahashi H."/>
            <person name="Shirai M."/>
        </authorList>
    </citation>
    <scope>NUCLEOTIDE SEQUENCE [LARGE SCALE GENOMIC DNA]</scope>
    <source>
        <strain evidence="1 2">2297</strain>
    </source>
</reference>
<dbReference type="InterPro" id="IPR015330">
    <property type="entry name" value="DNA_primase/pol_bifunc_N"/>
</dbReference>
<dbReference type="RefSeq" id="WP_064727539.1">
    <property type="nucleotide sequence ID" value="NZ_BMRX01000006.1"/>
</dbReference>
<organism evidence="1 2">
    <name type="scientific">Streptomyces parvulus</name>
    <dbReference type="NCBI Taxonomy" id="146923"/>
    <lineage>
        <taxon>Bacteria</taxon>
        <taxon>Bacillati</taxon>
        <taxon>Actinomycetota</taxon>
        <taxon>Actinomycetes</taxon>
        <taxon>Kitasatosporales</taxon>
        <taxon>Streptomycetaceae</taxon>
        <taxon>Streptomyces</taxon>
    </lineage>
</organism>
<proteinExistence type="predicted"/>
<dbReference type="Pfam" id="PF09250">
    <property type="entry name" value="Prim-Pol"/>
    <property type="match status" value="1"/>
</dbReference>
<evidence type="ECO:0000313" key="1">
    <source>
        <dbReference type="EMBL" id="ANJ07155.1"/>
    </source>
</evidence>
<name>A0A191UWW3_9ACTN</name>
<sequence>MSNHDKALDAALNATEWGYEVFPLSINKTPIIRSPHDKGHRCQGMHQCGSPGHGVGDATSDPDLVRWLFDQAPKAVGYGIRCGARLVGLDLDRKENVDGVATLNRLAGRHGFDVPRTTTVCTPSGGFHLWLAVPGGTIVPNSVGKVGPGIDVRSSRGYVVGPGSIGRKGAYVLHPKLGFIDPEPIPEQLLKLMLPPPPKHRPQRHSSPMPGAGGRALDGLVRVVLNSSEGNRNDRLFWAAAKAWEHVRDGHVAASDVEGQLVEAAIRVGLGAAEAMRTVASAGRGVAA</sequence>
<dbReference type="CDD" id="cd04859">
    <property type="entry name" value="Prim_Pol"/>
    <property type="match status" value="1"/>
</dbReference>
<accession>A0A191UWW3</accession>
<dbReference type="SUPFAM" id="SSF56747">
    <property type="entry name" value="Prim-pol domain"/>
    <property type="match status" value="1"/>
</dbReference>
<dbReference type="Proteomes" id="UP000078468">
    <property type="component" value="Chromosome"/>
</dbReference>
<gene>
    <name evidence="1" type="ORF">Spa2297_09145</name>
</gene>
<dbReference type="EMBL" id="CP015866">
    <property type="protein sequence ID" value="ANJ07155.1"/>
    <property type="molecule type" value="Genomic_DNA"/>
</dbReference>
<dbReference type="SMART" id="SM00943">
    <property type="entry name" value="Prim-Pol"/>
    <property type="match status" value="1"/>
</dbReference>
<protein>
    <submittedName>
        <fullName evidence="1">Uncharacterized protein</fullName>
    </submittedName>
</protein>
<dbReference type="GeneID" id="91305055"/>
<evidence type="ECO:0000313" key="2">
    <source>
        <dbReference type="Proteomes" id="UP000078468"/>
    </source>
</evidence>